<dbReference type="AlphaFoldDB" id="A0A7W7JYM9"/>
<keyword evidence="2" id="KW-1185">Reference proteome</keyword>
<comment type="caution">
    <text evidence="1">The sequence shown here is derived from an EMBL/GenBank/DDBJ whole genome shotgun (WGS) entry which is preliminary data.</text>
</comment>
<dbReference type="Proteomes" id="UP000575241">
    <property type="component" value="Unassembled WGS sequence"/>
</dbReference>
<protein>
    <submittedName>
        <fullName evidence="1">Uncharacterized protein</fullName>
    </submittedName>
</protein>
<proteinExistence type="predicted"/>
<dbReference type="EMBL" id="JACHLN010000001">
    <property type="protein sequence ID" value="MBB4837787.1"/>
    <property type="molecule type" value="Genomic_DNA"/>
</dbReference>
<dbReference type="RefSeq" id="WP_184162879.1">
    <property type="nucleotide sequence ID" value="NZ_JACHLN010000001.1"/>
</dbReference>
<evidence type="ECO:0000313" key="1">
    <source>
        <dbReference type="EMBL" id="MBB4837787.1"/>
    </source>
</evidence>
<accession>A0A7W7JYM9</accession>
<gene>
    <name evidence="1" type="ORF">HNP52_000838</name>
</gene>
<evidence type="ECO:0000313" key="2">
    <source>
        <dbReference type="Proteomes" id="UP000575241"/>
    </source>
</evidence>
<sequence>MNSQTIDVIGDPALIAAIAALARQEGYAASEPMLTESISDALDAPFGVDEIRQVCEVVTIMMGAGTSVVGFLAAVKALLKRSEPKGGGETAVIVNDTHSQARITKLTPDTDISQIGG</sequence>
<organism evidence="1 2">
    <name type="scientific">Sphingomonas kyeonggiensis</name>
    <dbReference type="NCBI Taxonomy" id="1268553"/>
    <lineage>
        <taxon>Bacteria</taxon>
        <taxon>Pseudomonadati</taxon>
        <taxon>Pseudomonadota</taxon>
        <taxon>Alphaproteobacteria</taxon>
        <taxon>Sphingomonadales</taxon>
        <taxon>Sphingomonadaceae</taxon>
        <taxon>Sphingomonas</taxon>
    </lineage>
</organism>
<reference evidence="1 2" key="1">
    <citation type="submission" date="2020-08" db="EMBL/GenBank/DDBJ databases">
        <title>Functional genomics of gut bacteria from endangered species of beetles.</title>
        <authorList>
            <person name="Carlos-Shanley C."/>
        </authorList>
    </citation>
    <scope>NUCLEOTIDE SEQUENCE [LARGE SCALE GENOMIC DNA]</scope>
    <source>
        <strain evidence="1 2">S00224</strain>
    </source>
</reference>
<name>A0A7W7JYM9_9SPHN</name>